<accession>A0A0E9V1B0</accession>
<name>A0A0E9V1B0_ANGAN</name>
<dbReference type="EMBL" id="GBXM01036816">
    <property type="protein sequence ID" value="JAH71761.1"/>
    <property type="molecule type" value="Transcribed_RNA"/>
</dbReference>
<dbReference type="AlphaFoldDB" id="A0A0E9V1B0"/>
<evidence type="ECO:0000313" key="2">
    <source>
        <dbReference type="EMBL" id="JAH71761.1"/>
    </source>
</evidence>
<evidence type="ECO:0000256" key="1">
    <source>
        <dbReference type="SAM" id="MobiDB-lite"/>
    </source>
</evidence>
<sequence>MGTKYSKNVKIPGNKVRSKGLPSC</sequence>
<feature type="region of interest" description="Disordered" evidence="1">
    <location>
        <begin position="1"/>
        <end position="24"/>
    </location>
</feature>
<reference evidence="2" key="1">
    <citation type="submission" date="2014-11" db="EMBL/GenBank/DDBJ databases">
        <authorList>
            <person name="Amaro Gonzalez C."/>
        </authorList>
    </citation>
    <scope>NUCLEOTIDE SEQUENCE</scope>
</reference>
<reference evidence="2" key="2">
    <citation type="journal article" date="2015" name="Fish Shellfish Immunol.">
        <title>Early steps in the European eel (Anguilla anguilla)-Vibrio vulnificus interaction in the gills: Role of the RtxA13 toxin.</title>
        <authorList>
            <person name="Callol A."/>
            <person name="Pajuelo D."/>
            <person name="Ebbesson L."/>
            <person name="Teles M."/>
            <person name="MacKenzie S."/>
            <person name="Amaro C."/>
        </authorList>
    </citation>
    <scope>NUCLEOTIDE SEQUENCE</scope>
</reference>
<organism evidence="2">
    <name type="scientific">Anguilla anguilla</name>
    <name type="common">European freshwater eel</name>
    <name type="synonym">Muraena anguilla</name>
    <dbReference type="NCBI Taxonomy" id="7936"/>
    <lineage>
        <taxon>Eukaryota</taxon>
        <taxon>Metazoa</taxon>
        <taxon>Chordata</taxon>
        <taxon>Craniata</taxon>
        <taxon>Vertebrata</taxon>
        <taxon>Euteleostomi</taxon>
        <taxon>Actinopterygii</taxon>
        <taxon>Neopterygii</taxon>
        <taxon>Teleostei</taxon>
        <taxon>Anguilliformes</taxon>
        <taxon>Anguillidae</taxon>
        <taxon>Anguilla</taxon>
    </lineage>
</organism>
<protein>
    <submittedName>
        <fullName evidence="2">Uncharacterized protein</fullName>
    </submittedName>
</protein>
<proteinExistence type="predicted"/>